<dbReference type="RefSeq" id="WP_126025175.1">
    <property type="nucleotide sequence ID" value="NZ_RXFT01000017.1"/>
</dbReference>
<sequence>MDAPYEPPIEPLTEDWKKDKASVIKLAETRTQASEYFKLVQAVELLFNRYAPGAVSRLGYPQRIGLSRKVHDELYPVAHFASLHYKSSEDVWIQWRSGSQRFDATVEDSRPVQQMPIIHFLEVTTLQDEQDAKKLQDLNVTGTLSFISSAPPSLVSHQRKVNLLREVLGKKAEINYPPNTALLVYADEHRFAQYCFGGPAPNIDREADYGKVLKEMRERLLAKFEAVYVYSREQIYCWLRKGEAEHGSS</sequence>
<evidence type="ECO:0000313" key="1">
    <source>
        <dbReference type="EMBL" id="RUR71093.1"/>
    </source>
</evidence>
<dbReference type="EMBL" id="RXFT01000017">
    <property type="protein sequence ID" value="RUR71093.1"/>
    <property type="molecule type" value="Genomic_DNA"/>
</dbReference>
<reference evidence="1 2" key="1">
    <citation type="submission" date="2018-12" db="EMBL/GenBank/DDBJ databases">
        <title>The genome sequences of Variovorax guangxiensis DSM 27352.</title>
        <authorList>
            <person name="Gao J."/>
            <person name="Sun J."/>
        </authorList>
    </citation>
    <scope>NUCLEOTIDE SEQUENCE [LARGE SCALE GENOMIC DNA]</scope>
    <source>
        <strain evidence="1 2">DSM 27352</strain>
    </source>
</reference>
<proteinExistence type="predicted"/>
<name>A0A433MTA0_9BURK</name>
<dbReference type="OrthoDB" id="9153147at2"/>
<gene>
    <name evidence="1" type="ORF">EJP67_28965</name>
</gene>
<evidence type="ECO:0000313" key="2">
    <source>
        <dbReference type="Proteomes" id="UP000281118"/>
    </source>
</evidence>
<dbReference type="Proteomes" id="UP000281118">
    <property type="component" value="Unassembled WGS sequence"/>
</dbReference>
<organism evidence="1 2">
    <name type="scientific">Variovorax guangxiensis</name>
    <dbReference type="NCBI Taxonomy" id="1775474"/>
    <lineage>
        <taxon>Bacteria</taxon>
        <taxon>Pseudomonadati</taxon>
        <taxon>Pseudomonadota</taxon>
        <taxon>Betaproteobacteria</taxon>
        <taxon>Burkholderiales</taxon>
        <taxon>Comamonadaceae</taxon>
        <taxon>Variovorax</taxon>
    </lineage>
</organism>
<comment type="caution">
    <text evidence="1">The sequence shown here is derived from an EMBL/GenBank/DDBJ whole genome shotgun (WGS) entry which is preliminary data.</text>
</comment>
<accession>A0A433MTA0</accession>
<protein>
    <submittedName>
        <fullName evidence="1">Uncharacterized protein</fullName>
    </submittedName>
</protein>
<dbReference type="AlphaFoldDB" id="A0A433MTA0"/>